<accession>A0A699LAT1</accession>
<dbReference type="EMBL" id="BKCJ010594625">
    <property type="protein sequence ID" value="GFB29182.1"/>
    <property type="molecule type" value="Genomic_DNA"/>
</dbReference>
<gene>
    <name evidence="1" type="ORF">Tci_701153</name>
</gene>
<protein>
    <submittedName>
        <fullName evidence="1">Uncharacterized protein</fullName>
    </submittedName>
</protein>
<sequence>VCPREESRLGIVRREEEGEAIVVDDDVAMEVDDVAVEVDVAVDDDDVASDDVASDDVAMEVEVYRRTLKLVHTNRWYKVFYSIIKP</sequence>
<name>A0A699LAT1_TANCI</name>
<comment type="caution">
    <text evidence="1">The sequence shown here is derived from an EMBL/GenBank/DDBJ whole genome shotgun (WGS) entry which is preliminary data.</text>
</comment>
<proteinExistence type="predicted"/>
<feature type="non-terminal residue" evidence="1">
    <location>
        <position position="1"/>
    </location>
</feature>
<evidence type="ECO:0000313" key="1">
    <source>
        <dbReference type="EMBL" id="GFB29182.1"/>
    </source>
</evidence>
<organism evidence="1">
    <name type="scientific">Tanacetum cinerariifolium</name>
    <name type="common">Dalmatian daisy</name>
    <name type="synonym">Chrysanthemum cinerariifolium</name>
    <dbReference type="NCBI Taxonomy" id="118510"/>
    <lineage>
        <taxon>Eukaryota</taxon>
        <taxon>Viridiplantae</taxon>
        <taxon>Streptophyta</taxon>
        <taxon>Embryophyta</taxon>
        <taxon>Tracheophyta</taxon>
        <taxon>Spermatophyta</taxon>
        <taxon>Magnoliopsida</taxon>
        <taxon>eudicotyledons</taxon>
        <taxon>Gunneridae</taxon>
        <taxon>Pentapetalae</taxon>
        <taxon>asterids</taxon>
        <taxon>campanulids</taxon>
        <taxon>Asterales</taxon>
        <taxon>Asteraceae</taxon>
        <taxon>Asteroideae</taxon>
        <taxon>Anthemideae</taxon>
        <taxon>Anthemidinae</taxon>
        <taxon>Tanacetum</taxon>
    </lineage>
</organism>
<dbReference type="AlphaFoldDB" id="A0A699LAT1"/>
<reference evidence="1" key="1">
    <citation type="journal article" date="2019" name="Sci. Rep.">
        <title>Draft genome of Tanacetum cinerariifolium, the natural source of mosquito coil.</title>
        <authorList>
            <person name="Yamashiro T."/>
            <person name="Shiraishi A."/>
            <person name="Satake H."/>
            <person name="Nakayama K."/>
        </authorList>
    </citation>
    <scope>NUCLEOTIDE SEQUENCE</scope>
</reference>